<keyword evidence="1" id="KW-0805">Transcription regulation</keyword>
<dbReference type="SUPFAM" id="SSF51182">
    <property type="entry name" value="RmlC-like cupins"/>
    <property type="match status" value="1"/>
</dbReference>
<accession>A0A7W9TN81</accession>
<dbReference type="PRINTS" id="PR00032">
    <property type="entry name" value="HTHARAC"/>
</dbReference>
<reference evidence="7 8" key="1">
    <citation type="submission" date="2020-08" db="EMBL/GenBank/DDBJ databases">
        <title>Genomic Encyclopedia of Type Strains, Phase IV (KMG-IV): sequencing the most valuable type-strain genomes for metagenomic binning, comparative biology and taxonomic classification.</title>
        <authorList>
            <person name="Goeker M."/>
        </authorList>
    </citation>
    <scope>NUCLEOTIDE SEQUENCE [LARGE SCALE GENOMIC DNA]</scope>
    <source>
        <strain evidence="7 8">DSM 12141</strain>
    </source>
</reference>
<dbReference type="PROSITE" id="PS01124">
    <property type="entry name" value="HTH_ARAC_FAMILY_2"/>
    <property type="match status" value="1"/>
</dbReference>
<proteinExistence type="predicted"/>
<dbReference type="AlphaFoldDB" id="A0A7W9TN81"/>
<feature type="compositionally biased region" description="Low complexity" evidence="5">
    <location>
        <begin position="292"/>
        <end position="320"/>
    </location>
</feature>
<dbReference type="RefSeq" id="WP_184142801.1">
    <property type="nucleotide sequence ID" value="NZ_JACHIB010000010.1"/>
</dbReference>
<evidence type="ECO:0000313" key="8">
    <source>
        <dbReference type="Proteomes" id="UP000541136"/>
    </source>
</evidence>
<dbReference type="SMART" id="SM00342">
    <property type="entry name" value="HTH_ARAC"/>
    <property type="match status" value="1"/>
</dbReference>
<dbReference type="InterPro" id="IPR011051">
    <property type="entry name" value="RmlC_Cupin_sf"/>
</dbReference>
<keyword evidence="3" id="KW-0010">Activator</keyword>
<dbReference type="GO" id="GO:0003700">
    <property type="term" value="F:DNA-binding transcription factor activity"/>
    <property type="evidence" value="ECO:0007669"/>
    <property type="project" value="InterPro"/>
</dbReference>
<dbReference type="Proteomes" id="UP000541136">
    <property type="component" value="Unassembled WGS sequence"/>
</dbReference>
<dbReference type="InterPro" id="IPR047264">
    <property type="entry name" value="Cupin_HpaA-like_N"/>
</dbReference>
<dbReference type="InterPro" id="IPR009057">
    <property type="entry name" value="Homeodomain-like_sf"/>
</dbReference>
<evidence type="ECO:0000256" key="5">
    <source>
        <dbReference type="SAM" id="MobiDB-lite"/>
    </source>
</evidence>
<evidence type="ECO:0000256" key="1">
    <source>
        <dbReference type="ARBA" id="ARBA00023015"/>
    </source>
</evidence>
<evidence type="ECO:0000259" key="6">
    <source>
        <dbReference type="PROSITE" id="PS01124"/>
    </source>
</evidence>
<organism evidence="7 8">
    <name type="scientific">Castellaniella defragrans</name>
    <name type="common">Alcaligenes defragrans</name>
    <dbReference type="NCBI Taxonomy" id="75697"/>
    <lineage>
        <taxon>Bacteria</taxon>
        <taxon>Pseudomonadati</taxon>
        <taxon>Pseudomonadota</taxon>
        <taxon>Betaproteobacteria</taxon>
        <taxon>Burkholderiales</taxon>
        <taxon>Alcaligenaceae</taxon>
        <taxon>Castellaniella</taxon>
    </lineage>
</organism>
<dbReference type="EMBL" id="JACHIB010000010">
    <property type="protein sequence ID" value="MBB6083858.1"/>
    <property type="molecule type" value="Genomic_DNA"/>
</dbReference>
<dbReference type="PANTHER" id="PTHR43280:SF32">
    <property type="entry name" value="TRANSCRIPTIONAL REGULATORY PROTEIN"/>
    <property type="match status" value="1"/>
</dbReference>
<dbReference type="GO" id="GO:0043565">
    <property type="term" value="F:sequence-specific DNA binding"/>
    <property type="evidence" value="ECO:0007669"/>
    <property type="project" value="InterPro"/>
</dbReference>
<sequence length="320" mass="35461">MKYFDHAPIFKLYGGREEWSGAERVHCETIASRSRLHNWHIRPHRHSGLYQILHLQRGRAVVCLDEARHAVDGPAVIEVPQAFVHGFEFDEDCAGHVVTIAYPLLMRLVRLLGPRAAPPPQPVLHALADEDGANLSEAFAQLNARYLTQEEFRDARIEAWLTLIYARLRSRRPGTEPDAPPRPRGLEHHTRFGELLEASYAAHHDVAWYAARLGMTAAHLNVITRAHAGKSPLQLIHERLALEAGRSLIYTSMTIGEISDALGFSEPAHFTRFFRKAAGESPRAFRRRAWEQGRAAAAPAQAPGSSAGAARASSAAPGRA</sequence>
<dbReference type="SUPFAM" id="SSF46689">
    <property type="entry name" value="Homeodomain-like"/>
    <property type="match status" value="1"/>
</dbReference>
<name>A0A7W9TN81_CASDE</name>
<evidence type="ECO:0000313" key="7">
    <source>
        <dbReference type="EMBL" id="MBB6083858.1"/>
    </source>
</evidence>
<feature type="domain" description="HTH araC/xylS-type" evidence="6">
    <location>
        <begin position="190"/>
        <end position="288"/>
    </location>
</feature>
<gene>
    <name evidence="7" type="ORF">HNR28_001903</name>
</gene>
<dbReference type="PANTHER" id="PTHR43280">
    <property type="entry name" value="ARAC-FAMILY TRANSCRIPTIONAL REGULATOR"/>
    <property type="match status" value="1"/>
</dbReference>
<protein>
    <submittedName>
        <fullName evidence="7">AraC family transcriptional activator of pobA</fullName>
    </submittedName>
</protein>
<keyword evidence="4" id="KW-0804">Transcription</keyword>
<dbReference type="InterPro" id="IPR020449">
    <property type="entry name" value="Tscrpt_reg_AraC-type_HTH"/>
</dbReference>
<evidence type="ECO:0000256" key="3">
    <source>
        <dbReference type="ARBA" id="ARBA00023159"/>
    </source>
</evidence>
<comment type="caution">
    <text evidence="7">The sequence shown here is derived from an EMBL/GenBank/DDBJ whole genome shotgun (WGS) entry which is preliminary data.</text>
</comment>
<evidence type="ECO:0000256" key="2">
    <source>
        <dbReference type="ARBA" id="ARBA00023125"/>
    </source>
</evidence>
<dbReference type="InterPro" id="IPR018060">
    <property type="entry name" value="HTH_AraC"/>
</dbReference>
<dbReference type="InterPro" id="IPR003313">
    <property type="entry name" value="AraC-bd"/>
</dbReference>
<evidence type="ECO:0000256" key="4">
    <source>
        <dbReference type="ARBA" id="ARBA00023163"/>
    </source>
</evidence>
<dbReference type="CDD" id="cd06999">
    <property type="entry name" value="cupin_HpaA-like_N"/>
    <property type="match status" value="1"/>
</dbReference>
<feature type="region of interest" description="Disordered" evidence="5">
    <location>
        <begin position="285"/>
        <end position="320"/>
    </location>
</feature>
<dbReference type="Gene3D" id="1.10.10.60">
    <property type="entry name" value="Homeodomain-like"/>
    <property type="match status" value="1"/>
</dbReference>
<keyword evidence="2" id="KW-0238">DNA-binding</keyword>
<dbReference type="Pfam" id="PF02311">
    <property type="entry name" value="AraC_binding"/>
    <property type="match status" value="1"/>
</dbReference>
<dbReference type="Pfam" id="PF12833">
    <property type="entry name" value="HTH_18"/>
    <property type="match status" value="1"/>
</dbReference>